<feature type="binding site" evidence="4 5">
    <location>
        <position position="236"/>
    </location>
    <ligand>
        <name>Zn(2+)</name>
        <dbReference type="ChEBI" id="CHEBI:29105"/>
    </ligand>
</feature>
<evidence type="ECO:0000313" key="8">
    <source>
        <dbReference type="Proteomes" id="UP000735302"/>
    </source>
</evidence>
<name>A0AAV3Z5C0_9GAST</name>
<dbReference type="GO" id="GO:0032259">
    <property type="term" value="P:methylation"/>
    <property type="evidence" value="ECO:0007669"/>
    <property type="project" value="UniProtKB-KW"/>
</dbReference>
<protein>
    <submittedName>
        <fullName evidence="7">Betaine--homocysteine s-methyltransferase 1-like</fullName>
    </submittedName>
</protein>
<evidence type="ECO:0000256" key="5">
    <source>
        <dbReference type="PROSITE-ProRule" id="PRU00333"/>
    </source>
</evidence>
<reference evidence="7 8" key="1">
    <citation type="journal article" date="2021" name="Elife">
        <title>Chloroplast acquisition without the gene transfer in kleptoplastic sea slugs, Plakobranchus ocellatus.</title>
        <authorList>
            <person name="Maeda T."/>
            <person name="Takahashi S."/>
            <person name="Yoshida T."/>
            <person name="Shimamura S."/>
            <person name="Takaki Y."/>
            <person name="Nagai Y."/>
            <person name="Toyoda A."/>
            <person name="Suzuki Y."/>
            <person name="Arimoto A."/>
            <person name="Ishii H."/>
            <person name="Satoh N."/>
            <person name="Nishiyama T."/>
            <person name="Hasebe M."/>
            <person name="Maruyama T."/>
            <person name="Minagawa J."/>
            <person name="Obokata J."/>
            <person name="Shigenobu S."/>
        </authorList>
    </citation>
    <scope>NUCLEOTIDE SEQUENCE [LARGE SCALE GENOMIC DNA]</scope>
</reference>
<dbReference type="InterPro" id="IPR003726">
    <property type="entry name" value="HCY_dom"/>
</dbReference>
<dbReference type="PROSITE" id="PS50970">
    <property type="entry name" value="HCY"/>
    <property type="match status" value="1"/>
</dbReference>
<dbReference type="Gene3D" id="3.20.20.330">
    <property type="entry name" value="Homocysteine-binding-like domain"/>
    <property type="match status" value="1"/>
</dbReference>
<organism evidence="7 8">
    <name type="scientific">Plakobranchus ocellatus</name>
    <dbReference type="NCBI Taxonomy" id="259542"/>
    <lineage>
        <taxon>Eukaryota</taxon>
        <taxon>Metazoa</taxon>
        <taxon>Spiralia</taxon>
        <taxon>Lophotrochozoa</taxon>
        <taxon>Mollusca</taxon>
        <taxon>Gastropoda</taxon>
        <taxon>Heterobranchia</taxon>
        <taxon>Euthyneura</taxon>
        <taxon>Panpulmonata</taxon>
        <taxon>Sacoglossa</taxon>
        <taxon>Placobranchoidea</taxon>
        <taxon>Plakobranchidae</taxon>
        <taxon>Plakobranchus</taxon>
    </lineage>
</organism>
<evidence type="ECO:0000256" key="2">
    <source>
        <dbReference type="ARBA" id="ARBA00022679"/>
    </source>
</evidence>
<accession>A0AAV3Z5C0</accession>
<keyword evidence="8" id="KW-1185">Reference proteome</keyword>
<sequence>MRSVFLYRSKYYGHREKLRLIGKEDQLEIMNRTALSIARDVAKATGTLMAGNICNTTLYRPGDQDTISRVQAMFKEQVEWAVEEGADFIVGETFSELGEAMLALEAIKQFGKGAPAVITFIPSSKDGTLDGFTYEEACRQVEEAGAAVVGLNCGRGPKSILPIMARIRKTCKGPIACLPVPYRTNSDFPTMQSLIDPDTKQQAFPYNLPAHCCSRTEIENFAKECKELGVQYVGLCCGSCSHYLRVLAEVYGRKPPASEYSQDMSKHFLFGDKTKFHQKHQKTAKAFASTAI</sequence>
<dbReference type="GO" id="GO:0008168">
    <property type="term" value="F:methyltransferase activity"/>
    <property type="evidence" value="ECO:0007669"/>
    <property type="project" value="UniProtKB-UniRule"/>
</dbReference>
<dbReference type="Proteomes" id="UP000735302">
    <property type="component" value="Unassembled WGS sequence"/>
</dbReference>
<dbReference type="InterPro" id="IPR036589">
    <property type="entry name" value="HCY_dom_sf"/>
</dbReference>
<comment type="cofactor">
    <cofactor evidence="4">
        <name>Zn(2+)</name>
        <dbReference type="ChEBI" id="CHEBI:29105"/>
    </cofactor>
    <text evidence="4">Binds 1 zinc ion per subunit.</text>
</comment>
<gene>
    <name evidence="7" type="ORF">PoB_001636800</name>
</gene>
<evidence type="ECO:0000256" key="1">
    <source>
        <dbReference type="ARBA" id="ARBA00022603"/>
    </source>
</evidence>
<evidence type="ECO:0000256" key="4">
    <source>
        <dbReference type="PIRSR" id="PIRSR037505-2"/>
    </source>
</evidence>
<dbReference type="EMBL" id="BLXT01001969">
    <property type="protein sequence ID" value="GFN89862.1"/>
    <property type="molecule type" value="Genomic_DNA"/>
</dbReference>
<dbReference type="GO" id="GO:0009086">
    <property type="term" value="P:methionine biosynthetic process"/>
    <property type="evidence" value="ECO:0007669"/>
    <property type="project" value="InterPro"/>
</dbReference>
<dbReference type="Pfam" id="PF02574">
    <property type="entry name" value="S-methyl_trans"/>
    <property type="match status" value="1"/>
</dbReference>
<evidence type="ECO:0000313" key="7">
    <source>
        <dbReference type="EMBL" id="GFN89862.1"/>
    </source>
</evidence>
<comment type="caution">
    <text evidence="7">The sequence shown here is derived from an EMBL/GenBank/DDBJ whole genome shotgun (WGS) entry which is preliminary data.</text>
</comment>
<keyword evidence="4 5" id="KW-0862">Zinc</keyword>
<dbReference type="SUPFAM" id="SSF82282">
    <property type="entry name" value="Homocysteine S-methyltransferase"/>
    <property type="match status" value="1"/>
</dbReference>
<feature type="domain" description="Hcy-binding" evidence="6">
    <location>
        <begin position="1"/>
        <end position="251"/>
    </location>
</feature>
<keyword evidence="2 5" id="KW-0808">Transferase</keyword>
<dbReference type="AlphaFoldDB" id="A0AAV3Z5C0"/>
<dbReference type="GO" id="GO:0008270">
    <property type="term" value="F:zinc ion binding"/>
    <property type="evidence" value="ECO:0007669"/>
    <property type="project" value="InterPro"/>
</dbReference>
<proteinExistence type="predicted"/>
<dbReference type="PIRSF" id="PIRSF037505">
    <property type="entry name" value="Betaine_HMT"/>
    <property type="match status" value="1"/>
</dbReference>
<comment type="pathway">
    <text evidence="3">Amino-acid biosynthesis; L-methionine biosynthesis via de novo pathway.</text>
</comment>
<dbReference type="CDD" id="cd00945">
    <property type="entry name" value="Aldolase_Class_I"/>
    <property type="match status" value="1"/>
</dbReference>
<feature type="binding site" evidence="4 5">
    <location>
        <position position="153"/>
    </location>
    <ligand>
        <name>Zn(2+)</name>
        <dbReference type="ChEBI" id="CHEBI:29105"/>
    </ligand>
</feature>
<evidence type="ECO:0000256" key="3">
    <source>
        <dbReference type="ARBA" id="ARBA00034478"/>
    </source>
</evidence>
<dbReference type="PANTHER" id="PTHR11103:SF18">
    <property type="entry name" value="SLR1189 PROTEIN"/>
    <property type="match status" value="1"/>
</dbReference>
<keyword evidence="4 5" id="KW-0479">Metal-binding</keyword>
<evidence type="ECO:0000259" key="6">
    <source>
        <dbReference type="PROSITE" id="PS50970"/>
    </source>
</evidence>
<dbReference type="InterPro" id="IPR017226">
    <property type="entry name" value="BHMT-like"/>
</dbReference>
<keyword evidence="1 5" id="KW-0489">Methyltransferase</keyword>
<feature type="binding site" evidence="4 5">
    <location>
        <position position="237"/>
    </location>
    <ligand>
        <name>Zn(2+)</name>
        <dbReference type="ChEBI" id="CHEBI:29105"/>
    </ligand>
</feature>
<dbReference type="PANTHER" id="PTHR11103">
    <property type="entry name" value="SLR1189 PROTEIN"/>
    <property type="match status" value="1"/>
</dbReference>